<dbReference type="PANTHER" id="PTHR10039">
    <property type="entry name" value="AMELOGENIN"/>
    <property type="match status" value="1"/>
</dbReference>
<dbReference type="Proteomes" id="UP000027222">
    <property type="component" value="Unassembled WGS sequence"/>
</dbReference>
<dbReference type="PANTHER" id="PTHR10039:SF14">
    <property type="entry name" value="NACHT DOMAIN-CONTAINING PROTEIN"/>
    <property type="match status" value="1"/>
</dbReference>
<dbReference type="InterPro" id="IPR027417">
    <property type="entry name" value="P-loop_NTPase"/>
</dbReference>
<keyword evidence="4" id="KW-1185">Reference proteome</keyword>
<organism evidence="3 4">
    <name type="scientific">Galerina marginata (strain CBS 339.88)</name>
    <dbReference type="NCBI Taxonomy" id="685588"/>
    <lineage>
        <taxon>Eukaryota</taxon>
        <taxon>Fungi</taxon>
        <taxon>Dikarya</taxon>
        <taxon>Basidiomycota</taxon>
        <taxon>Agaricomycotina</taxon>
        <taxon>Agaricomycetes</taxon>
        <taxon>Agaricomycetidae</taxon>
        <taxon>Agaricales</taxon>
        <taxon>Agaricineae</taxon>
        <taxon>Strophariaceae</taxon>
        <taxon>Galerina</taxon>
    </lineage>
</organism>
<feature type="domain" description="Nephrocystin 3-like N-terminal" evidence="2">
    <location>
        <begin position="72"/>
        <end position="239"/>
    </location>
</feature>
<dbReference type="InterPro" id="IPR056884">
    <property type="entry name" value="NPHP3-like_N"/>
</dbReference>
<dbReference type="EMBL" id="KL142391">
    <property type="protein sequence ID" value="KDR71808.1"/>
    <property type="molecule type" value="Genomic_DNA"/>
</dbReference>
<dbReference type="SUPFAM" id="SSF52540">
    <property type="entry name" value="P-loop containing nucleoside triphosphate hydrolases"/>
    <property type="match status" value="1"/>
</dbReference>
<accession>A0A067SYF7</accession>
<name>A0A067SYF7_GALM3</name>
<dbReference type="HOGENOM" id="CLU_000288_6_10_1"/>
<proteinExistence type="predicted"/>
<keyword evidence="1" id="KW-0677">Repeat</keyword>
<dbReference type="Pfam" id="PF24883">
    <property type="entry name" value="NPHP3_N"/>
    <property type="match status" value="1"/>
</dbReference>
<reference evidence="4" key="1">
    <citation type="journal article" date="2014" name="Proc. Natl. Acad. Sci. U.S.A.">
        <title>Extensive sampling of basidiomycete genomes demonstrates inadequacy of the white-rot/brown-rot paradigm for wood decay fungi.</title>
        <authorList>
            <person name="Riley R."/>
            <person name="Salamov A.A."/>
            <person name="Brown D.W."/>
            <person name="Nagy L.G."/>
            <person name="Floudas D."/>
            <person name="Held B.W."/>
            <person name="Levasseur A."/>
            <person name="Lombard V."/>
            <person name="Morin E."/>
            <person name="Otillar R."/>
            <person name="Lindquist E.A."/>
            <person name="Sun H."/>
            <person name="LaButti K.M."/>
            <person name="Schmutz J."/>
            <person name="Jabbour D."/>
            <person name="Luo H."/>
            <person name="Baker S.E."/>
            <person name="Pisabarro A.G."/>
            <person name="Walton J.D."/>
            <person name="Blanchette R.A."/>
            <person name="Henrissat B."/>
            <person name="Martin F."/>
            <person name="Cullen D."/>
            <person name="Hibbett D.S."/>
            <person name="Grigoriev I.V."/>
        </authorList>
    </citation>
    <scope>NUCLEOTIDE SEQUENCE [LARGE SCALE GENOMIC DNA]</scope>
    <source>
        <strain evidence="4">CBS 339.88</strain>
    </source>
</reference>
<dbReference type="AlphaFoldDB" id="A0A067SYF7"/>
<sequence length="806" mass="93578">MSSPRALISHSVITGGTFIQHTHDNRRIQIQGGKSGFDRLQDAVAPAAFHNSGERFDPPKCHPNTRVAVMKKIMDWIQGQDSETRNALIMWLNGAAGAGKSAIAQSIAELCCAQECLLASFFFGRSDPNRNHARSLFPTIAYQMVLAIPQLREKLVAIIEFDPLIFTRGPSVQFLSLIVKPLRELLDSGFFNDPSSPRLVIIDGLDECLDRRSQCEILDIIVRGIQQDRLPLIFLIASRPEHEISTKFNSPRVTSILTRLVLDDSYLPDNDIELFLRDKCKEITETHAFKQYIPPSWPADDIIYDLVDKSSGQFIYASTVVKYVESSRHHPHHRLEVVLNLRPARRDLPFADLDALYTHILASVDEIEEVLDILTFLILEEIPSTTGDSFEKLFSLDPGDIQRLFCDLGSIVTGTATGDRMIHILHASLADFLLDQSRSQQFSIDVVSRRTDHLRKCFQLLINKPFTDRSMGLAWSSALNFIHDNLLNCSPSPELWRDFTRFSVVRIYGQALRIRNVQDYEKALIQEFNYLFLPRFFEFLRALRSGPAEALYTYHLRCFDEVLRGYLDAYYRIEPLAFLIALLDFSMTHQQHGHYMFIREFRLYKLDPALNEVDGRCLALLTDRISYKEYHQLIYDFLEDPVRSKHYALNVERYASAALRCLIYLCDHRSAPQSFPPQRKRNIRIRRNAPWTWFGRMGTHGALRKSEAWRRRENDHVYKHKREDLYFFPESQDMEDPHFIQRLWAQKYSLALEYLLHFLPRAGRSEELLKFCSRRTLAPRSREFRNKSKEVRRAMETYVTRMEASE</sequence>
<protein>
    <recommendedName>
        <fullName evidence="2">Nephrocystin 3-like N-terminal domain-containing protein</fullName>
    </recommendedName>
</protein>
<dbReference type="OrthoDB" id="4760524at2759"/>
<evidence type="ECO:0000259" key="2">
    <source>
        <dbReference type="Pfam" id="PF24883"/>
    </source>
</evidence>
<evidence type="ECO:0000313" key="4">
    <source>
        <dbReference type="Proteomes" id="UP000027222"/>
    </source>
</evidence>
<evidence type="ECO:0000313" key="3">
    <source>
        <dbReference type="EMBL" id="KDR71808.1"/>
    </source>
</evidence>
<evidence type="ECO:0000256" key="1">
    <source>
        <dbReference type="ARBA" id="ARBA00022737"/>
    </source>
</evidence>
<dbReference type="Gene3D" id="3.40.50.300">
    <property type="entry name" value="P-loop containing nucleotide triphosphate hydrolases"/>
    <property type="match status" value="1"/>
</dbReference>
<dbReference type="STRING" id="685588.A0A067SYF7"/>
<gene>
    <name evidence="3" type="ORF">GALMADRAFT_126732</name>
</gene>